<sequence>MFPLLFCCIWMLRFKKTIKEPPPVQKPEKVLLPLPNPPAPPTGTESQEEQEGEPETCPIQTCPTVTVPCGCQEDSMQRIEDKLDILCDFVQNYNQVPLMCFQPSDKLLLMVPKPPSDMLPTSLKNVSPHQLLLVVPTSPSDTSPTSLKDAAADPPHCPCTLQNYLVTPTP</sequence>
<accession>A0A7J7RN61</accession>
<dbReference type="AlphaFoldDB" id="A0A7J7RN61"/>
<keyword evidence="4" id="KW-1185">Reference proteome</keyword>
<feature type="region of interest" description="Disordered" evidence="1">
    <location>
        <begin position="23"/>
        <end position="57"/>
    </location>
</feature>
<reference evidence="3 4" key="1">
    <citation type="journal article" date="2020" name="Nature">
        <title>Six reference-quality genomes reveal evolution of bat adaptations.</title>
        <authorList>
            <person name="Jebb D."/>
            <person name="Huang Z."/>
            <person name="Pippel M."/>
            <person name="Hughes G.M."/>
            <person name="Lavrichenko K."/>
            <person name="Devanna P."/>
            <person name="Winkler S."/>
            <person name="Jermiin L.S."/>
            <person name="Skirmuntt E.C."/>
            <person name="Katzourakis A."/>
            <person name="Burkitt-Gray L."/>
            <person name="Ray D.A."/>
            <person name="Sullivan K.A.M."/>
            <person name="Roscito J.G."/>
            <person name="Kirilenko B.M."/>
            <person name="Davalos L.M."/>
            <person name="Corthals A.P."/>
            <person name="Power M.L."/>
            <person name="Jones G."/>
            <person name="Ransome R.D."/>
            <person name="Dechmann D.K.N."/>
            <person name="Locatelli A.G."/>
            <person name="Puechmaille S.J."/>
            <person name="Fedrigo O."/>
            <person name="Jarvis E.D."/>
            <person name="Hiller M."/>
            <person name="Vernes S.C."/>
            <person name="Myers E.W."/>
            <person name="Teeling E.C."/>
        </authorList>
    </citation>
    <scope>NUCLEOTIDE SEQUENCE [LARGE SCALE GENOMIC DNA]</scope>
    <source>
        <strain evidence="3">MMyoMyo1</strain>
        <tissue evidence="3">Flight muscle</tissue>
    </source>
</reference>
<comment type="caution">
    <text evidence="3">The sequence shown here is derived from an EMBL/GenBank/DDBJ whole genome shotgun (WGS) entry which is preliminary data.</text>
</comment>
<dbReference type="VEuPathDB" id="HostDB:GeneID_118679314"/>
<protein>
    <submittedName>
        <fullName evidence="3">Uncharacterized protein</fullName>
    </submittedName>
</protein>
<feature type="signal peptide" evidence="2">
    <location>
        <begin position="1"/>
        <end position="19"/>
    </location>
</feature>
<organism evidence="3 4">
    <name type="scientific">Myotis myotis</name>
    <name type="common">Greater mouse-eared bat</name>
    <name type="synonym">Vespertilio myotis</name>
    <dbReference type="NCBI Taxonomy" id="51298"/>
    <lineage>
        <taxon>Eukaryota</taxon>
        <taxon>Metazoa</taxon>
        <taxon>Chordata</taxon>
        <taxon>Craniata</taxon>
        <taxon>Vertebrata</taxon>
        <taxon>Euteleostomi</taxon>
        <taxon>Mammalia</taxon>
        <taxon>Eutheria</taxon>
        <taxon>Laurasiatheria</taxon>
        <taxon>Chiroptera</taxon>
        <taxon>Yangochiroptera</taxon>
        <taxon>Vespertilionidae</taxon>
        <taxon>Myotis</taxon>
    </lineage>
</organism>
<evidence type="ECO:0000256" key="1">
    <source>
        <dbReference type="SAM" id="MobiDB-lite"/>
    </source>
</evidence>
<evidence type="ECO:0000313" key="3">
    <source>
        <dbReference type="EMBL" id="KAF6277385.1"/>
    </source>
</evidence>
<evidence type="ECO:0000256" key="2">
    <source>
        <dbReference type="SAM" id="SignalP"/>
    </source>
</evidence>
<name>A0A7J7RN61_MYOMY</name>
<dbReference type="EMBL" id="JABWUV010000024">
    <property type="protein sequence ID" value="KAF6277385.1"/>
    <property type="molecule type" value="Genomic_DNA"/>
</dbReference>
<gene>
    <name evidence="3" type="ORF">mMyoMyo1_010254</name>
</gene>
<dbReference type="Proteomes" id="UP000527355">
    <property type="component" value="Unassembled WGS sequence"/>
</dbReference>
<keyword evidence="2" id="KW-0732">Signal</keyword>
<proteinExistence type="predicted"/>
<feature type="chain" id="PRO_5029709544" evidence="2">
    <location>
        <begin position="20"/>
        <end position="170"/>
    </location>
</feature>
<evidence type="ECO:0000313" key="4">
    <source>
        <dbReference type="Proteomes" id="UP000527355"/>
    </source>
</evidence>